<evidence type="ECO:0000313" key="2">
    <source>
        <dbReference type="Proteomes" id="UP000005239"/>
    </source>
</evidence>
<reference evidence="1" key="2">
    <citation type="submission" date="2022-06" db="UniProtKB">
        <authorList>
            <consortium name="EnsemblMetazoa"/>
        </authorList>
    </citation>
    <scope>IDENTIFICATION</scope>
    <source>
        <strain evidence="1">PS312</strain>
    </source>
</reference>
<accession>A0A8R1YVX1</accession>
<organism evidence="1 2">
    <name type="scientific">Pristionchus pacificus</name>
    <name type="common">Parasitic nematode worm</name>
    <dbReference type="NCBI Taxonomy" id="54126"/>
    <lineage>
        <taxon>Eukaryota</taxon>
        <taxon>Metazoa</taxon>
        <taxon>Ecdysozoa</taxon>
        <taxon>Nematoda</taxon>
        <taxon>Chromadorea</taxon>
        <taxon>Rhabditida</taxon>
        <taxon>Rhabditina</taxon>
        <taxon>Diplogasteromorpha</taxon>
        <taxon>Diplogasteroidea</taxon>
        <taxon>Neodiplogasteridae</taxon>
        <taxon>Pristionchus</taxon>
    </lineage>
</organism>
<protein>
    <submittedName>
        <fullName evidence="1">Uncharacterized protein</fullName>
    </submittedName>
</protein>
<dbReference type="AlphaFoldDB" id="A0A2A6C293"/>
<keyword evidence="2" id="KW-1185">Reference proteome</keyword>
<name>A0A2A6C293_PRIPA</name>
<reference evidence="2" key="1">
    <citation type="journal article" date="2008" name="Nat. Genet.">
        <title>The Pristionchus pacificus genome provides a unique perspective on nematode lifestyle and parasitism.</title>
        <authorList>
            <person name="Dieterich C."/>
            <person name="Clifton S.W."/>
            <person name="Schuster L.N."/>
            <person name="Chinwalla A."/>
            <person name="Delehaunty K."/>
            <person name="Dinkelacker I."/>
            <person name="Fulton L."/>
            <person name="Fulton R."/>
            <person name="Godfrey J."/>
            <person name="Minx P."/>
            <person name="Mitreva M."/>
            <person name="Roeseler W."/>
            <person name="Tian H."/>
            <person name="Witte H."/>
            <person name="Yang S.P."/>
            <person name="Wilson R.K."/>
            <person name="Sommer R.J."/>
        </authorList>
    </citation>
    <scope>NUCLEOTIDE SEQUENCE [LARGE SCALE GENOMIC DNA]</scope>
    <source>
        <strain evidence="2">PS312</strain>
    </source>
</reference>
<evidence type="ECO:0000313" key="1">
    <source>
        <dbReference type="EnsemblMetazoa" id="PPA40677.1"/>
    </source>
</evidence>
<sequence length="106" mass="12643">ADEEMVNNRLFPLIVIFLLLNYSTASRLYRHDAHERHCGTAFLDKFMNVRKVIDREELCDRRDLWKAEWYGRVPRSETEMSNYCCKIECASLNLIEYHCNTIARLP</sequence>
<proteinExistence type="predicted"/>
<dbReference type="Proteomes" id="UP000005239">
    <property type="component" value="Unassembled WGS sequence"/>
</dbReference>
<accession>A0A2A6C293</accession>
<gene>
    <name evidence="1" type="primary">WBGene00279046</name>
</gene>
<dbReference type="EnsemblMetazoa" id="PPA40677.1">
    <property type="protein sequence ID" value="PPA40677.1"/>
    <property type="gene ID" value="WBGene00279046"/>
</dbReference>